<dbReference type="eggNOG" id="ENOG5032WFW">
    <property type="taxonomic scope" value="Bacteria"/>
</dbReference>
<reference evidence="1 2" key="1">
    <citation type="submission" date="2012-02" db="EMBL/GenBank/DDBJ databases">
        <title>Improved High-Quality Draft genome of Joostella marina DSM 19592.</title>
        <authorList>
            <consortium name="US DOE Joint Genome Institute (JGI-PGF)"/>
            <person name="Lucas S."/>
            <person name="Copeland A."/>
            <person name="Lapidus A."/>
            <person name="Bruce D."/>
            <person name="Goodwin L."/>
            <person name="Pitluck S."/>
            <person name="Peters L."/>
            <person name="Chertkov O."/>
            <person name="Ovchinnikova G."/>
            <person name="Kyrpides N."/>
            <person name="Mavromatis K."/>
            <person name="Detter J.C."/>
            <person name="Han C."/>
            <person name="Land M."/>
            <person name="Hauser L."/>
            <person name="Markowitz V."/>
            <person name="Cheng J.-F."/>
            <person name="Hugenholtz P."/>
            <person name="Woyke T."/>
            <person name="Wu D."/>
            <person name="Tindall B."/>
            <person name="Brambilla E."/>
            <person name="Klenk H.-P."/>
            <person name="Eisen J.A."/>
        </authorList>
    </citation>
    <scope>NUCLEOTIDE SEQUENCE [LARGE SCALE GENOMIC DNA]</scope>
    <source>
        <strain evidence="1 2">DSM 19592</strain>
    </source>
</reference>
<gene>
    <name evidence="1" type="ORF">JoomaDRAFT_0002</name>
</gene>
<evidence type="ECO:0000313" key="1">
    <source>
        <dbReference type="EMBL" id="EIJ37070.1"/>
    </source>
</evidence>
<keyword evidence="2" id="KW-1185">Reference proteome</keyword>
<name>I3C0C7_9FLAO</name>
<organism evidence="1 2">
    <name type="scientific">Galbibacter orientalis DSM 19592</name>
    <dbReference type="NCBI Taxonomy" id="926559"/>
    <lineage>
        <taxon>Bacteria</taxon>
        <taxon>Pseudomonadati</taxon>
        <taxon>Bacteroidota</taxon>
        <taxon>Flavobacteriia</taxon>
        <taxon>Flavobacteriales</taxon>
        <taxon>Flavobacteriaceae</taxon>
        <taxon>Galbibacter</taxon>
    </lineage>
</organism>
<proteinExistence type="predicted"/>
<dbReference type="InterPro" id="IPR010982">
    <property type="entry name" value="Lambda_DNA-bd_dom_sf"/>
</dbReference>
<evidence type="ECO:0000313" key="2">
    <source>
        <dbReference type="Proteomes" id="UP000004690"/>
    </source>
</evidence>
<dbReference type="STRING" id="926559.JoomaDRAFT_0002"/>
<dbReference type="SUPFAM" id="SSF47413">
    <property type="entry name" value="lambda repressor-like DNA-binding domains"/>
    <property type="match status" value="1"/>
</dbReference>
<accession>I3C0C7</accession>
<dbReference type="Proteomes" id="UP000004690">
    <property type="component" value="Unassembled WGS sequence"/>
</dbReference>
<evidence type="ECO:0008006" key="3">
    <source>
        <dbReference type="Google" id="ProtNLM"/>
    </source>
</evidence>
<dbReference type="Gene3D" id="1.10.260.40">
    <property type="entry name" value="lambda repressor-like DNA-binding domains"/>
    <property type="match status" value="1"/>
</dbReference>
<dbReference type="OrthoDB" id="711886at2"/>
<dbReference type="AlphaFoldDB" id="I3C0C7"/>
<sequence>MAIKNDKKKLNKTNALINKHLCNFIADKFLRVTKNQEGKSISQNQYSDMVGLSSSTISKLKSLEGYNIPISTIYNICRHEKYSLKVLFKEFEDKYGVDIPE</sequence>
<protein>
    <recommendedName>
        <fullName evidence="3">Helix-turn-helix protein</fullName>
    </recommendedName>
</protein>
<dbReference type="GO" id="GO:0003677">
    <property type="term" value="F:DNA binding"/>
    <property type="evidence" value="ECO:0007669"/>
    <property type="project" value="InterPro"/>
</dbReference>
<dbReference type="RefSeq" id="WP_008615684.1">
    <property type="nucleotide sequence ID" value="NZ_JH651380.1"/>
</dbReference>
<dbReference type="HOGENOM" id="CLU_2287723_0_0_10"/>
<dbReference type="EMBL" id="JH651380">
    <property type="protein sequence ID" value="EIJ37070.1"/>
    <property type="molecule type" value="Genomic_DNA"/>
</dbReference>